<name>A0AAN9WX63_PHACN</name>
<gene>
    <name evidence="9" type="ORF">VNO80_01649</name>
</gene>
<evidence type="ECO:0000256" key="2">
    <source>
        <dbReference type="ARBA" id="ARBA00022692"/>
    </source>
</evidence>
<dbReference type="InterPro" id="IPR007656">
    <property type="entry name" value="GTD-bd"/>
</dbReference>
<evidence type="ECO:0000259" key="8">
    <source>
        <dbReference type="PROSITE" id="PS51775"/>
    </source>
</evidence>
<dbReference type="Pfam" id="PF04576">
    <property type="entry name" value="Zein-binding"/>
    <property type="match status" value="1"/>
</dbReference>
<keyword evidence="4 7" id="KW-0472">Membrane</keyword>
<dbReference type="PANTHER" id="PTHR31422">
    <property type="entry name" value="BNAANNG28530D PROTEIN"/>
    <property type="match status" value="1"/>
</dbReference>
<keyword evidence="3 7" id="KW-1133">Transmembrane helix</keyword>
<dbReference type="GO" id="GO:0016020">
    <property type="term" value="C:membrane"/>
    <property type="evidence" value="ECO:0007669"/>
    <property type="project" value="UniProtKB-SubCell"/>
</dbReference>
<keyword evidence="5" id="KW-0175">Coiled coil</keyword>
<protein>
    <recommendedName>
        <fullName evidence="8">GTD-binding domain-containing protein</fullName>
    </recommendedName>
</protein>
<keyword evidence="10" id="KW-1185">Reference proteome</keyword>
<dbReference type="EMBL" id="JAYMYR010000001">
    <property type="protein sequence ID" value="KAK7382677.1"/>
    <property type="molecule type" value="Genomic_DNA"/>
</dbReference>
<feature type="region of interest" description="Disordered" evidence="6">
    <location>
        <begin position="152"/>
        <end position="175"/>
    </location>
</feature>
<evidence type="ECO:0000256" key="3">
    <source>
        <dbReference type="ARBA" id="ARBA00022989"/>
    </source>
</evidence>
<comment type="subcellular location">
    <subcellularLocation>
        <location evidence="1">Membrane</location>
    </subcellularLocation>
</comment>
<evidence type="ECO:0000256" key="5">
    <source>
        <dbReference type="SAM" id="Coils"/>
    </source>
</evidence>
<evidence type="ECO:0000256" key="4">
    <source>
        <dbReference type="ARBA" id="ARBA00023136"/>
    </source>
</evidence>
<proteinExistence type="predicted"/>
<dbReference type="PROSITE" id="PS51775">
    <property type="entry name" value="GTD_BINDING"/>
    <property type="match status" value="1"/>
</dbReference>
<evidence type="ECO:0000313" key="10">
    <source>
        <dbReference type="Proteomes" id="UP001374584"/>
    </source>
</evidence>
<evidence type="ECO:0000256" key="7">
    <source>
        <dbReference type="SAM" id="Phobius"/>
    </source>
</evidence>
<sequence>MASQETHSWTLGGLIGAFIDLVLAYFLLCASVFAFFVSKWFRIFGLLLPCPCKGSFGYRNSRFCVHKLLLEWPSRKICSIQVMAIKRFPFDLVWVHGHSCSANDKVVVERIHDHRIVELENEASCSSCSSPHFSPLVDRENVYNAKGKKALSTKRRSGIRRWKRGSSDPGKVSSAVPLDNLQSDVVLTPLLPFDASVVRGKTNATTSPTSGKGVSVVDGEDDQTCHDLDEKTCHSYEFNGSMVDSPGQDKRLLSLEHYMDNVCDNVQTDRNEEDRFKMLEMALEEEKAAYTALYLELDKERASAATAADETMAMILRLQEEKASLEMEMRQYQRMIEERVAYDEEEMDILQEILIRRERENHFLEEELEAYRQIDSKGSDQSYGKAMVQRDQCGQRPPISVETYEDQSCISYGKAMVQGDQCGQRPPVSVETYEDQSCISYGKAMVRDLCGQKTPISVETYEDRSTISFFKKDEITDMVSQTCTNSENGEELEKSTEKKAQMHDKLRRFFYDTDPDVLDVHVIEDNAEQREEENERLSSSSLCSVTSEITTRYLEFGSLKVRSNNALRNCQRINKIENGNSVDGLSSQLTMLSNSRSNTLPFDYGSDSSSAVENEKLRIGNEIEILGERLRKLKYGKQKLSSFQENGESLKGRLKLLEDIANNLQKIKNMRNPVRGASLPPSSSKASLRKRRSQSVNLEKGESS</sequence>
<feature type="compositionally biased region" description="Low complexity" evidence="6">
    <location>
        <begin position="677"/>
        <end position="686"/>
    </location>
</feature>
<accession>A0AAN9WX63</accession>
<organism evidence="9 10">
    <name type="scientific">Phaseolus coccineus</name>
    <name type="common">Scarlet runner bean</name>
    <name type="synonym">Phaseolus multiflorus</name>
    <dbReference type="NCBI Taxonomy" id="3886"/>
    <lineage>
        <taxon>Eukaryota</taxon>
        <taxon>Viridiplantae</taxon>
        <taxon>Streptophyta</taxon>
        <taxon>Embryophyta</taxon>
        <taxon>Tracheophyta</taxon>
        <taxon>Spermatophyta</taxon>
        <taxon>Magnoliopsida</taxon>
        <taxon>eudicotyledons</taxon>
        <taxon>Gunneridae</taxon>
        <taxon>Pentapetalae</taxon>
        <taxon>rosids</taxon>
        <taxon>fabids</taxon>
        <taxon>Fabales</taxon>
        <taxon>Fabaceae</taxon>
        <taxon>Papilionoideae</taxon>
        <taxon>50 kb inversion clade</taxon>
        <taxon>NPAAA clade</taxon>
        <taxon>indigoferoid/millettioid clade</taxon>
        <taxon>Phaseoleae</taxon>
        <taxon>Phaseolus</taxon>
    </lineage>
</organism>
<feature type="region of interest" description="Disordered" evidence="6">
    <location>
        <begin position="672"/>
        <end position="704"/>
    </location>
</feature>
<reference evidence="9 10" key="1">
    <citation type="submission" date="2024-01" db="EMBL/GenBank/DDBJ databases">
        <title>The genomes of 5 underutilized Papilionoideae crops provide insights into root nodulation and disease resistanc.</title>
        <authorList>
            <person name="Jiang F."/>
        </authorList>
    </citation>
    <scope>NUCLEOTIDE SEQUENCE [LARGE SCALE GENOMIC DNA]</scope>
    <source>
        <strain evidence="9">JINMINGXINNONG_FW02</strain>
        <tissue evidence="9">Leaves</tissue>
    </source>
</reference>
<comment type="caution">
    <text evidence="9">The sequence shown here is derived from an EMBL/GenBank/DDBJ whole genome shotgun (WGS) entry which is preliminary data.</text>
</comment>
<evidence type="ECO:0000256" key="1">
    <source>
        <dbReference type="ARBA" id="ARBA00004370"/>
    </source>
</evidence>
<feature type="compositionally biased region" description="Basic residues" evidence="6">
    <location>
        <begin position="152"/>
        <end position="164"/>
    </location>
</feature>
<evidence type="ECO:0000256" key="6">
    <source>
        <dbReference type="SAM" id="MobiDB-lite"/>
    </source>
</evidence>
<dbReference type="PANTHER" id="PTHR31422:SF44">
    <property type="entry name" value="GTD-BINDING DOMAIN-CONTAINING PROTEIN"/>
    <property type="match status" value="1"/>
</dbReference>
<feature type="transmembrane region" description="Helical" evidence="7">
    <location>
        <begin position="12"/>
        <end position="37"/>
    </location>
</feature>
<dbReference type="GO" id="GO:0080115">
    <property type="term" value="F:myosin XI tail binding"/>
    <property type="evidence" value="ECO:0007669"/>
    <property type="project" value="UniProtKB-ARBA"/>
</dbReference>
<feature type="domain" description="GTD-binding" evidence="8">
    <location>
        <begin position="274"/>
        <end position="372"/>
    </location>
</feature>
<keyword evidence="2 7" id="KW-0812">Transmembrane</keyword>
<evidence type="ECO:0000313" key="9">
    <source>
        <dbReference type="EMBL" id="KAK7382677.1"/>
    </source>
</evidence>
<dbReference type="Proteomes" id="UP001374584">
    <property type="component" value="Unassembled WGS sequence"/>
</dbReference>
<feature type="coiled-coil region" evidence="5">
    <location>
        <begin position="308"/>
        <end position="374"/>
    </location>
</feature>
<dbReference type="AlphaFoldDB" id="A0AAN9WX63"/>